<name>A0A239L8Z8_9BACT</name>
<protein>
    <submittedName>
        <fullName evidence="2">Uncharacterized protein</fullName>
    </submittedName>
</protein>
<keyword evidence="3" id="KW-1185">Reference proteome</keyword>
<dbReference type="AlphaFoldDB" id="A0A239L8Z8"/>
<organism evidence="2 3">
    <name type="scientific">Pontibacter ummariensis</name>
    <dbReference type="NCBI Taxonomy" id="1610492"/>
    <lineage>
        <taxon>Bacteria</taxon>
        <taxon>Pseudomonadati</taxon>
        <taxon>Bacteroidota</taxon>
        <taxon>Cytophagia</taxon>
        <taxon>Cytophagales</taxon>
        <taxon>Hymenobacteraceae</taxon>
        <taxon>Pontibacter</taxon>
    </lineage>
</organism>
<evidence type="ECO:0000256" key="1">
    <source>
        <dbReference type="SAM" id="Phobius"/>
    </source>
</evidence>
<keyword evidence="1" id="KW-0472">Membrane</keyword>
<proteinExistence type="predicted"/>
<accession>A0A239L8Z8</accession>
<keyword evidence="1" id="KW-1133">Transmembrane helix</keyword>
<keyword evidence="1" id="KW-0812">Transmembrane</keyword>
<dbReference type="EMBL" id="FZOQ01000037">
    <property type="protein sequence ID" value="SNT26760.1"/>
    <property type="molecule type" value="Genomic_DNA"/>
</dbReference>
<gene>
    <name evidence="2" type="ORF">SAMN06296052_13729</name>
</gene>
<reference evidence="3" key="1">
    <citation type="submission" date="2017-06" db="EMBL/GenBank/DDBJ databases">
        <authorList>
            <person name="Varghese N."/>
            <person name="Submissions S."/>
        </authorList>
    </citation>
    <scope>NUCLEOTIDE SEQUENCE [LARGE SCALE GENOMIC DNA]</scope>
    <source>
        <strain evidence="3">NKM1</strain>
    </source>
</reference>
<evidence type="ECO:0000313" key="2">
    <source>
        <dbReference type="EMBL" id="SNT26760.1"/>
    </source>
</evidence>
<dbReference type="Proteomes" id="UP000198432">
    <property type="component" value="Unassembled WGS sequence"/>
</dbReference>
<sequence length="30" mass="3430">MKRVLRLPKTDYVPLVFVVSVYYLGVCALS</sequence>
<evidence type="ECO:0000313" key="3">
    <source>
        <dbReference type="Proteomes" id="UP000198432"/>
    </source>
</evidence>
<feature type="transmembrane region" description="Helical" evidence="1">
    <location>
        <begin position="12"/>
        <end position="29"/>
    </location>
</feature>